<dbReference type="InterPro" id="IPR035979">
    <property type="entry name" value="RBD_domain_sf"/>
</dbReference>
<dbReference type="VEuPathDB" id="FungiDB:BD410DRAFT_838030"/>
<dbReference type="STRING" id="50990.A0A4Y7QBQ1"/>
<dbReference type="SMART" id="SM00360">
    <property type="entry name" value="RRM"/>
    <property type="match status" value="2"/>
</dbReference>
<evidence type="ECO:0000256" key="3">
    <source>
        <dbReference type="PROSITE-ProRule" id="PRU00176"/>
    </source>
</evidence>
<evidence type="ECO:0000259" key="5">
    <source>
        <dbReference type="PROSITE" id="PS50102"/>
    </source>
</evidence>
<dbReference type="GO" id="GO:0003723">
    <property type="term" value="F:RNA binding"/>
    <property type="evidence" value="ECO:0007669"/>
    <property type="project" value="UniProtKB-UniRule"/>
</dbReference>
<feature type="domain" description="RRM" evidence="5">
    <location>
        <begin position="630"/>
        <end position="712"/>
    </location>
</feature>
<protein>
    <recommendedName>
        <fullName evidence="5">RRM domain-containing protein</fullName>
    </recommendedName>
</protein>
<feature type="region of interest" description="Disordered" evidence="4">
    <location>
        <begin position="1062"/>
        <end position="1085"/>
    </location>
</feature>
<feature type="compositionally biased region" description="Low complexity" evidence="4">
    <location>
        <begin position="416"/>
        <end position="440"/>
    </location>
</feature>
<feature type="region of interest" description="Disordered" evidence="4">
    <location>
        <begin position="301"/>
        <end position="390"/>
    </location>
</feature>
<feature type="compositionally biased region" description="Polar residues" evidence="4">
    <location>
        <begin position="319"/>
        <end position="334"/>
    </location>
</feature>
<feature type="compositionally biased region" description="Basic and acidic residues" evidence="4">
    <location>
        <begin position="711"/>
        <end position="727"/>
    </location>
</feature>
<name>A0A4Y7QBQ1_9AGAM</name>
<feature type="region of interest" description="Disordered" evidence="4">
    <location>
        <begin position="416"/>
        <end position="460"/>
    </location>
</feature>
<evidence type="ECO:0000256" key="4">
    <source>
        <dbReference type="SAM" id="MobiDB-lite"/>
    </source>
</evidence>
<feature type="compositionally biased region" description="Basic and acidic residues" evidence="4">
    <location>
        <begin position="170"/>
        <end position="179"/>
    </location>
</feature>
<evidence type="ECO:0000256" key="1">
    <source>
        <dbReference type="ARBA" id="ARBA00022737"/>
    </source>
</evidence>
<feature type="region of interest" description="Disordered" evidence="4">
    <location>
        <begin position="133"/>
        <end position="229"/>
    </location>
</feature>
<dbReference type="AlphaFoldDB" id="A0A4Y7QBQ1"/>
<feature type="compositionally biased region" description="Low complexity" evidence="4">
    <location>
        <begin position="62"/>
        <end position="78"/>
    </location>
</feature>
<dbReference type="OrthoDB" id="271725at2759"/>
<feature type="compositionally biased region" description="Basic and acidic residues" evidence="4">
    <location>
        <begin position="355"/>
        <end position="382"/>
    </location>
</feature>
<feature type="compositionally biased region" description="Polar residues" evidence="4">
    <location>
        <begin position="598"/>
        <end position="616"/>
    </location>
</feature>
<dbReference type="SUPFAM" id="SSF54928">
    <property type="entry name" value="RNA-binding domain, RBD"/>
    <property type="match status" value="2"/>
</dbReference>
<feature type="domain" description="RRM" evidence="5">
    <location>
        <begin position="478"/>
        <end position="552"/>
    </location>
</feature>
<dbReference type="PANTHER" id="PTHR24012">
    <property type="entry name" value="RNA BINDING PROTEIN"/>
    <property type="match status" value="1"/>
</dbReference>
<feature type="compositionally biased region" description="Low complexity" evidence="4">
    <location>
        <begin position="156"/>
        <end position="169"/>
    </location>
</feature>
<evidence type="ECO:0000256" key="2">
    <source>
        <dbReference type="ARBA" id="ARBA00022884"/>
    </source>
</evidence>
<keyword evidence="2 3" id="KW-0694">RNA-binding</keyword>
<dbReference type="InterPro" id="IPR000504">
    <property type="entry name" value="RRM_dom"/>
</dbReference>
<dbReference type="EMBL" id="ML170166">
    <property type="protein sequence ID" value="TDL24502.1"/>
    <property type="molecule type" value="Genomic_DNA"/>
</dbReference>
<feature type="region of interest" description="Disordered" evidence="4">
    <location>
        <begin position="1"/>
        <end position="107"/>
    </location>
</feature>
<sequence length="1085" mass="115921">MSSSSSPSPTSAPSLTDDRDNRRYTPSPIARPRSNSTLTPIAEIQPQPQFLRFPPAPSHDYSSNSHNSIDTSSSPSSSAHTREFSAPLPSSAARSIGPVMRARRLSQSIPHPPAAISDFSSIHARVSAERTTLIGPGFRLPHSRQQSSSASDHTRQQSSSDHTRQSSSSERQESEREDSLDTASASTTRTPEGGSESSIEIISYQHVTNSTVHKTMPEEINDAPSRPRTPQLLSLSETHDSLLPKVWLTPSIASPIGPPGISAITLPGTPTSPATSPSSTIQKSSNTITLNIAAPAFAPSTARSASASPPIAPSGELASASTVTESGSAASVLNPSPDPGSAKANAQFGGSADASVEKANDSISEFERISVDWTKETEEVTPERNGPTSASHAEMLSVVQPSSQLQTQYYTHAKSQPQVLSLSQPQPQPQSHTPFSTQTQLSSSPSNEHVTTSGADGHAPFTLQDATAAAADAQVKTPNVYINGLPPHFPDEQLYMITKEFGGVVSVRTFTRHVGERLSGYGFVLFETIEAAEACIEKLSKYRNLHPSFSKQVHKIPGTTYASNGSASVPPRSNANTSVFNNNNGTGGNAGSIWRPPSTVSDSNSHAGTTGSNSESFRARMERLSDINSTNLYIEGLPLSINEESLSVLIEPHPIKSSRFFQTKLSDPPRMIAFVRLETRKAAEEIIERLHGRVVRGFNDNGSRVSVRFADSNEQRELRRSERVARGDEDDSSASNRLSMAHAALLNMRGAQLQAQLQVQLTRTAQSQGGAQQKANVFLPNACPISDDFGRISSTAHVPLHPQTTYATQVPSSLPTLPTASGIGLGTGVGVDQSLQYQAQLTQAQEYARLLETTMRGMGISLGDMDLNGMNSLGMGFSMDSPLVNSPADQFALLQNQQYSQLVQQQGDHTQRQPKGRNAAGRHGQRPLMPSLDTQNNIFSPEGFAQYTGTTSFVPQNQNQQQLSDQQQVHRRAFDTPMKQYESSLGTLQAQSFGGGGGVRGSASSNARGFGSGLSAQYGQDSHGLGLGTGRMGGYGEHGGETPLVSPALTYASRTPSTMSPATPFFGGFTPALGERDRRKGEFQQ</sequence>
<dbReference type="Proteomes" id="UP000294933">
    <property type="component" value="Unassembled WGS sequence"/>
</dbReference>
<feature type="region of interest" description="Disordered" evidence="4">
    <location>
        <begin position="561"/>
        <end position="617"/>
    </location>
</feature>
<feature type="compositionally biased region" description="Low complexity" evidence="4">
    <location>
        <begin position="573"/>
        <end position="584"/>
    </location>
</feature>
<feature type="compositionally biased region" description="Low complexity" evidence="4">
    <location>
        <begin position="1"/>
        <end position="14"/>
    </location>
</feature>
<accession>A0A4Y7QBQ1</accession>
<feature type="region of interest" description="Disordered" evidence="4">
    <location>
        <begin position="710"/>
        <end position="735"/>
    </location>
</feature>
<dbReference type="PROSITE" id="PS50102">
    <property type="entry name" value="RRM"/>
    <property type="match status" value="2"/>
</dbReference>
<feature type="compositionally biased region" description="Low complexity" evidence="4">
    <location>
        <begin position="192"/>
        <end position="203"/>
    </location>
</feature>
<feature type="region of interest" description="Disordered" evidence="4">
    <location>
        <begin position="902"/>
        <end position="941"/>
    </location>
</feature>
<gene>
    <name evidence="6" type="ORF">BD410DRAFT_838030</name>
</gene>
<feature type="compositionally biased region" description="Polar residues" evidence="4">
    <location>
        <begin position="441"/>
        <end position="454"/>
    </location>
</feature>
<evidence type="ECO:0000313" key="7">
    <source>
        <dbReference type="Proteomes" id="UP000294933"/>
    </source>
</evidence>
<organism evidence="6 7">
    <name type="scientific">Rickenella mellea</name>
    <dbReference type="NCBI Taxonomy" id="50990"/>
    <lineage>
        <taxon>Eukaryota</taxon>
        <taxon>Fungi</taxon>
        <taxon>Dikarya</taxon>
        <taxon>Basidiomycota</taxon>
        <taxon>Agaricomycotina</taxon>
        <taxon>Agaricomycetes</taxon>
        <taxon>Hymenochaetales</taxon>
        <taxon>Rickenellaceae</taxon>
        <taxon>Rickenella</taxon>
    </lineage>
</organism>
<evidence type="ECO:0000313" key="6">
    <source>
        <dbReference type="EMBL" id="TDL24502.1"/>
    </source>
</evidence>
<dbReference type="Gene3D" id="3.30.70.330">
    <property type="match status" value="2"/>
</dbReference>
<reference evidence="6 7" key="1">
    <citation type="submission" date="2018-06" db="EMBL/GenBank/DDBJ databases">
        <title>A transcriptomic atlas of mushroom development highlights an independent origin of complex multicellularity.</title>
        <authorList>
            <consortium name="DOE Joint Genome Institute"/>
            <person name="Krizsan K."/>
            <person name="Almasi E."/>
            <person name="Merenyi Z."/>
            <person name="Sahu N."/>
            <person name="Viragh M."/>
            <person name="Koszo T."/>
            <person name="Mondo S."/>
            <person name="Kiss B."/>
            <person name="Balint B."/>
            <person name="Kues U."/>
            <person name="Barry K."/>
            <person name="Hegedus J.C."/>
            <person name="Henrissat B."/>
            <person name="Johnson J."/>
            <person name="Lipzen A."/>
            <person name="Ohm R."/>
            <person name="Nagy I."/>
            <person name="Pangilinan J."/>
            <person name="Yan J."/>
            <person name="Xiong Y."/>
            <person name="Grigoriev I.V."/>
            <person name="Hibbett D.S."/>
            <person name="Nagy L.G."/>
        </authorList>
    </citation>
    <scope>NUCLEOTIDE SEQUENCE [LARGE SCALE GENOMIC DNA]</scope>
    <source>
        <strain evidence="6 7">SZMC22713</strain>
    </source>
</reference>
<dbReference type="InterPro" id="IPR012677">
    <property type="entry name" value="Nucleotide-bd_a/b_plait_sf"/>
</dbReference>
<keyword evidence="1" id="KW-0677">Repeat</keyword>
<proteinExistence type="predicted"/>
<dbReference type="Pfam" id="PF00076">
    <property type="entry name" value="RRM_1"/>
    <property type="match status" value="2"/>
</dbReference>
<feature type="compositionally biased region" description="Polar residues" evidence="4">
    <location>
        <begin position="181"/>
        <end position="190"/>
    </location>
</feature>
<feature type="compositionally biased region" description="Basic and acidic residues" evidence="4">
    <location>
        <begin position="1074"/>
        <end position="1085"/>
    </location>
</feature>
<keyword evidence="7" id="KW-1185">Reference proteome</keyword>